<accession>A0A967F0Z2</accession>
<reference evidence="2" key="1">
    <citation type="submission" date="2020-03" db="EMBL/GenBank/DDBJ databases">
        <title>Genome of Pelagibius litoralis DSM 21314T.</title>
        <authorList>
            <person name="Wang G."/>
        </authorList>
    </citation>
    <scope>NUCLEOTIDE SEQUENCE</scope>
    <source>
        <strain evidence="2">DSM 21314</strain>
    </source>
</reference>
<evidence type="ECO:0000313" key="2">
    <source>
        <dbReference type="EMBL" id="NIA71018.1"/>
    </source>
</evidence>
<feature type="region of interest" description="Disordered" evidence="1">
    <location>
        <begin position="46"/>
        <end position="66"/>
    </location>
</feature>
<name>A0A967F0Z2_9PROT</name>
<comment type="caution">
    <text evidence="2">The sequence shown here is derived from an EMBL/GenBank/DDBJ whole genome shotgun (WGS) entry which is preliminary data.</text>
</comment>
<evidence type="ECO:0000313" key="3">
    <source>
        <dbReference type="Proteomes" id="UP000761264"/>
    </source>
</evidence>
<dbReference type="AlphaFoldDB" id="A0A967F0Z2"/>
<dbReference type="EMBL" id="JAAQPH010000018">
    <property type="protein sequence ID" value="NIA71018.1"/>
    <property type="molecule type" value="Genomic_DNA"/>
</dbReference>
<keyword evidence="3" id="KW-1185">Reference proteome</keyword>
<organism evidence="2 3">
    <name type="scientific">Pelagibius litoralis</name>
    <dbReference type="NCBI Taxonomy" id="374515"/>
    <lineage>
        <taxon>Bacteria</taxon>
        <taxon>Pseudomonadati</taxon>
        <taxon>Pseudomonadota</taxon>
        <taxon>Alphaproteobacteria</taxon>
        <taxon>Rhodospirillales</taxon>
        <taxon>Rhodovibrionaceae</taxon>
        <taxon>Pelagibius</taxon>
    </lineage>
</organism>
<gene>
    <name evidence="2" type="ORF">HBA54_20675</name>
</gene>
<dbReference type="RefSeq" id="WP_167228183.1">
    <property type="nucleotide sequence ID" value="NZ_JAAQPH010000018.1"/>
</dbReference>
<sequence>MDFIWQRWRNPLSGLLQRFRAPGLDGEAAARRIAWRRDPLSHPALQAMSQRDLGDLPFDPRVVADD</sequence>
<protein>
    <submittedName>
        <fullName evidence="2">Uncharacterized protein</fullName>
    </submittedName>
</protein>
<proteinExistence type="predicted"/>
<evidence type="ECO:0000256" key="1">
    <source>
        <dbReference type="SAM" id="MobiDB-lite"/>
    </source>
</evidence>
<dbReference type="Proteomes" id="UP000761264">
    <property type="component" value="Unassembled WGS sequence"/>
</dbReference>